<evidence type="ECO:0000313" key="4">
    <source>
        <dbReference type="Proteomes" id="UP000319894"/>
    </source>
</evidence>
<comment type="caution">
    <text evidence="3">The sequence shown here is derived from an EMBL/GenBank/DDBJ whole genome shotgun (WGS) entry which is preliminary data.</text>
</comment>
<accession>A0A554N8P2</accession>
<evidence type="ECO:0000313" key="3">
    <source>
        <dbReference type="EMBL" id="TSD13689.1"/>
    </source>
</evidence>
<gene>
    <name evidence="3" type="ORF">DP107_10990</name>
</gene>
<dbReference type="InParanoid" id="A0A554N8P2"/>
<proteinExistence type="inferred from homology"/>
<dbReference type="RefSeq" id="WP_144262212.1">
    <property type="nucleotide sequence ID" value="NZ_QMDX01000006.1"/>
</dbReference>
<protein>
    <submittedName>
        <fullName evidence="3">Short-chain dehydrogenase</fullName>
    </submittedName>
</protein>
<organism evidence="3 4">
    <name type="scientific">Haloglomus irregulare</name>
    <dbReference type="NCBI Taxonomy" id="2234134"/>
    <lineage>
        <taxon>Archaea</taxon>
        <taxon>Methanobacteriati</taxon>
        <taxon>Methanobacteriota</taxon>
        <taxon>Stenosarchaea group</taxon>
        <taxon>Halobacteria</taxon>
        <taxon>Halobacteriales</taxon>
        <taxon>Natronomonadaceae</taxon>
        <taxon>Haloglomus</taxon>
    </lineage>
</organism>
<sequence>MAHTVLVAGVGPRIGEATVRTFHAAGYDVGMFARSSDLIDDLAADLGDGALAVETDITDEDAVVAGVETVREALGPVGALVLNASGGGGRPFPDASVDRLRHLFDVRVAGSLACVQAVADDLRETEGTVVFSGTTFADGASPDQVEWGAVAPGARGLARTLASALESVQVTYVSIGSAVRPAADARSIPAESFAETYLDLVEREDAVTRELDLYRRE</sequence>
<dbReference type="AlphaFoldDB" id="A0A554N8P2"/>
<dbReference type="GO" id="GO:0016491">
    <property type="term" value="F:oxidoreductase activity"/>
    <property type="evidence" value="ECO:0007669"/>
    <property type="project" value="UniProtKB-KW"/>
</dbReference>
<dbReference type="PANTHER" id="PTHR43669:SF3">
    <property type="entry name" value="ALCOHOL DEHYDROGENASE, PUTATIVE (AFU_ORTHOLOGUE AFUA_3G03445)-RELATED"/>
    <property type="match status" value="1"/>
</dbReference>
<keyword evidence="4" id="KW-1185">Reference proteome</keyword>
<evidence type="ECO:0000256" key="1">
    <source>
        <dbReference type="ARBA" id="ARBA00006484"/>
    </source>
</evidence>
<dbReference type="Pfam" id="PF00106">
    <property type="entry name" value="adh_short"/>
    <property type="match status" value="1"/>
</dbReference>
<dbReference type="InterPro" id="IPR036291">
    <property type="entry name" value="NAD(P)-bd_dom_sf"/>
</dbReference>
<dbReference type="OrthoDB" id="176960at2157"/>
<dbReference type="PANTHER" id="PTHR43669">
    <property type="entry name" value="5-KETO-D-GLUCONATE 5-REDUCTASE"/>
    <property type="match status" value="1"/>
</dbReference>
<dbReference type="InterPro" id="IPR002347">
    <property type="entry name" value="SDR_fam"/>
</dbReference>
<comment type="similarity">
    <text evidence="1">Belongs to the short-chain dehydrogenases/reductases (SDR) family.</text>
</comment>
<dbReference type="Proteomes" id="UP000319894">
    <property type="component" value="Unassembled WGS sequence"/>
</dbReference>
<dbReference type="SUPFAM" id="SSF51735">
    <property type="entry name" value="NAD(P)-binding Rossmann-fold domains"/>
    <property type="match status" value="1"/>
</dbReference>
<keyword evidence="2" id="KW-0560">Oxidoreductase</keyword>
<reference evidence="3 4" key="1">
    <citation type="submission" date="2018-06" db="EMBL/GenBank/DDBJ databases">
        <title>Natronomonas sp. F16-60 a new haloarchaeon isolated from a solar saltern of Isla Cristina, Huelva, Spain.</title>
        <authorList>
            <person name="Duran-Viseras A."/>
            <person name="Sanchez-Porro C."/>
            <person name="Ventosa A."/>
        </authorList>
    </citation>
    <scope>NUCLEOTIDE SEQUENCE [LARGE SCALE GENOMIC DNA]</scope>
    <source>
        <strain evidence="3 4">F16-60</strain>
    </source>
</reference>
<dbReference type="Gene3D" id="3.40.50.720">
    <property type="entry name" value="NAD(P)-binding Rossmann-like Domain"/>
    <property type="match status" value="1"/>
</dbReference>
<evidence type="ECO:0000256" key="2">
    <source>
        <dbReference type="ARBA" id="ARBA00023002"/>
    </source>
</evidence>
<dbReference type="EMBL" id="QMDX01000006">
    <property type="protein sequence ID" value="TSD13689.1"/>
    <property type="molecule type" value="Genomic_DNA"/>
</dbReference>
<name>A0A554N8P2_9EURY</name>